<sequence>MQERTITLTTDDGKEVVCDILFTYHSDEFNKDYVVFQPRGTEEASAACYIEHENGEGELVQIQTDEEWEMLEDLLEDYSNQLEENSGCSGGCASCGGGCGSDDCDCNCA</sequence>
<protein>
    <submittedName>
        <fullName evidence="2">DUF1292 domain-containing protein</fullName>
    </submittedName>
</protein>
<proteinExistence type="inferred from homology"/>
<gene>
    <name evidence="2" type="ORF">IAD46_04455</name>
</gene>
<reference evidence="2" key="2">
    <citation type="journal article" date="2021" name="PeerJ">
        <title>Extensive microbial diversity within the chicken gut microbiome revealed by metagenomics and culture.</title>
        <authorList>
            <person name="Gilroy R."/>
            <person name="Ravi A."/>
            <person name="Getino M."/>
            <person name="Pursley I."/>
            <person name="Horton D.L."/>
            <person name="Alikhan N.F."/>
            <person name="Baker D."/>
            <person name="Gharbi K."/>
            <person name="Hall N."/>
            <person name="Watson M."/>
            <person name="Adriaenssens E.M."/>
            <person name="Foster-Nyarko E."/>
            <person name="Jarju S."/>
            <person name="Secka A."/>
            <person name="Antonio M."/>
            <person name="Oren A."/>
            <person name="Chaudhuri R.R."/>
            <person name="La Ragione R."/>
            <person name="Hildebrand F."/>
            <person name="Pallen M.J."/>
        </authorList>
    </citation>
    <scope>NUCLEOTIDE SEQUENCE</scope>
    <source>
        <strain evidence="2">ChiW17-6978</strain>
    </source>
</reference>
<comment type="caution">
    <text evidence="2">The sequence shown here is derived from an EMBL/GenBank/DDBJ whole genome shotgun (WGS) entry which is preliminary data.</text>
</comment>
<dbReference type="HAMAP" id="MF_01448">
    <property type="entry name" value="UPF0473"/>
    <property type="match status" value="1"/>
</dbReference>
<accession>A0A9D1GR23</accession>
<comment type="similarity">
    <text evidence="1">Belongs to the UPF0473 family.</text>
</comment>
<evidence type="ECO:0000313" key="2">
    <source>
        <dbReference type="EMBL" id="HIT50259.1"/>
    </source>
</evidence>
<organism evidence="2 3">
    <name type="scientific">Candidatus Pelethenecus faecipullorum</name>
    <dbReference type="NCBI Taxonomy" id="2840900"/>
    <lineage>
        <taxon>Bacteria</taxon>
        <taxon>Bacillati</taxon>
        <taxon>Mycoplasmatota</taxon>
        <taxon>Mollicutes</taxon>
        <taxon>Candidatus Pelethenecus</taxon>
    </lineage>
</organism>
<dbReference type="InterPro" id="IPR009711">
    <property type="entry name" value="UPF0473"/>
</dbReference>
<dbReference type="Proteomes" id="UP000886758">
    <property type="component" value="Unassembled WGS sequence"/>
</dbReference>
<dbReference type="AlphaFoldDB" id="A0A9D1GR23"/>
<evidence type="ECO:0000313" key="3">
    <source>
        <dbReference type="Proteomes" id="UP000886758"/>
    </source>
</evidence>
<dbReference type="Pfam" id="PF06949">
    <property type="entry name" value="DUF1292"/>
    <property type="match status" value="1"/>
</dbReference>
<evidence type="ECO:0000256" key="1">
    <source>
        <dbReference type="ARBA" id="ARBA00008439"/>
    </source>
</evidence>
<dbReference type="EMBL" id="DVLF01000139">
    <property type="protein sequence ID" value="HIT50259.1"/>
    <property type="molecule type" value="Genomic_DNA"/>
</dbReference>
<name>A0A9D1GR23_9MOLU</name>
<reference evidence="2" key="1">
    <citation type="submission" date="2020-10" db="EMBL/GenBank/DDBJ databases">
        <authorList>
            <person name="Gilroy R."/>
        </authorList>
    </citation>
    <scope>NUCLEOTIDE SEQUENCE</scope>
    <source>
        <strain evidence="2">ChiW17-6978</strain>
    </source>
</reference>
<dbReference type="PANTHER" id="PTHR40066:SF1">
    <property type="entry name" value="UPF0473 PROTEIN CBO2561_CLC_2432"/>
    <property type="match status" value="1"/>
</dbReference>
<dbReference type="PANTHER" id="PTHR40066">
    <property type="entry name" value="UPF0473 PROTEIN CBO2561/CLC_2432"/>
    <property type="match status" value="1"/>
</dbReference>